<dbReference type="STRING" id="84645.A0A498LX09"/>
<dbReference type="InterPro" id="IPR009088">
    <property type="entry name" value="TFIIA_b-brl"/>
</dbReference>
<keyword evidence="6" id="KW-1185">Reference proteome</keyword>
<evidence type="ECO:0000256" key="2">
    <source>
        <dbReference type="ARBA" id="ARBA00010059"/>
    </source>
</evidence>
<dbReference type="Proteomes" id="UP000290572">
    <property type="component" value="Unassembled WGS sequence"/>
</dbReference>
<sequence length="104" mass="11826">MNCQKEPLYKIPASVVIPETGLIMNREIFTPLAESSADSDPLNSGDDVSEQDIPEIFDTENVIVCQYDKIHRSKNRWKFYLKDGVMCYGGKDYVFSKAVGEAEW</sequence>
<evidence type="ECO:0000256" key="1">
    <source>
        <dbReference type="ARBA" id="ARBA00004123"/>
    </source>
</evidence>
<dbReference type="SMART" id="SM01371">
    <property type="entry name" value="TFIIA"/>
    <property type="match status" value="1"/>
</dbReference>
<accession>A0A498LX09</accession>
<evidence type="ECO:0000313" key="6">
    <source>
        <dbReference type="Proteomes" id="UP000290572"/>
    </source>
</evidence>
<dbReference type="PANTHER" id="PTHR12694:SF9">
    <property type="entry name" value="TFIIA-ALPHA AND BETA-LIKE FACTOR"/>
    <property type="match status" value="1"/>
</dbReference>
<organism evidence="5 6">
    <name type="scientific">Labeo rohita</name>
    <name type="common">Indian major carp</name>
    <name type="synonym">Cyprinus rohita</name>
    <dbReference type="NCBI Taxonomy" id="84645"/>
    <lineage>
        <taxon>Eukaryota</taxon>
        <taxon>Metazoa</taxon>
        <taxon>Chordata</taxon>
        <taxon>Craniata</taxon>
        <taxon>Vertebrata</taxon>
        <taxon>Euteleostomi</taxon>
        <taxon>Actinopterygii</taxon>
        <taxon>Neopterygii</taxon>
        <taxon>Teleostei</taxon>
        <taxon>Ostariophysi</taxon>
        <taxon>Cypriniformes</taxon>
        <taxon>Cyprinidae</taxon>
        <taxon>Labeoninae</taxon>
        <taxon>Labeonini</taxon>
        <taxon>Labeo</taxon>
    </lineage>
</organism>
<evidence type="ECO:0000256" key="3">
    <source>
        <dbReference type="ARBA" id="ARBA00023163"/>
    </source>
</evidence>
<dbReference type="EMBL" id="QBIY01013146">
    <property type="protein sequence ID" value="RXN11384.1"/>
    <property type="molecule type" value="Genomic_DNA"/>
</dbReference>
<evidence type="ECO:0000256" key="4">
    <source>
        <dbReference type="ARBA" id="ARBA00023242"/>
    </source>
</evidence>
<comment type="similarity">
    <text evidence="2">Belongs to the TFIIA subunit 1 family.</text>
</comment>
<dbReference type="InterPro" id="IPR004855">
    <property type="entry name" value="TFIIA_asu/bsu"/>
</dbReference>
<keyword evidence="3" id="KW-0804">Transcription</keyword>
<dbReference type="GO" id="GO:0006367">
    <property type="term" value="P:transcription initiation at RNA polymerase II promoter"/>
    <property type="evidence" value="ECO:0007669"/>
    <property type="project" value="InterPro"/>
</dbReference>
<name>A0A498LX09_LABRO</name>
<comment type="caution">
    <text evidence="5">The sequence shown here is derived from an EMBL/GenBank/DDBJ whole genome shotgun (WGS) entry which is preliminary data.</text>
</comment>
<protein>
    <submittedName>
        <fullName evidence="5">TFIIA-alpha and beta-like factor isoform X1</fullName>
    </submittedName>
</protein>
<reference evidence="5 6" key="1">
    <citation type="submission" date="2018-03" db="EMBL/GenBank/DDBJ databases">
        <title>Draft genome sequence of Rohu Carp (Labeo rohita).</title>
        <authorList>
            <person name="Das P."/>
            <person name="Kushwaha B."/>
            <person name="Joshi C.G."/>
            <person name="Kumar D."/>
            <person name="Nagpure N.S."/>
            <person name="Sahoo L."/>
            <person name="Das S.P."/>
            <person name="Bit A."/>
            <person name="Patnaik S."/>
            <person name="Meher P.K."/>
            <person name="Jayasankar P."/>
            <person name="Koringa P.G."/>
            <person name="Patel N.V."/>
            <person name="Hinsu A.T."/>
            <person name="Kumar R."/>
            <person name="Pandey M."/>
            <person name="Agarwal S."/>
            <person name="Srivastava S."/>
            <person name="Singh M."/>
            <person name="Iquebal M.A."/>
            <person name="Jaiswal S."/>
            <person name="Angadi U.B."/>
            <person name="Kumar N."/>
            <person name="Raza M."/>
            <person name="Shah T.M."/>
            <person name="Rai A."/>
            <person name="Jena J.K."/>
        </authorList>
    </citation>
    <scope>NUCLEOTIDE SEQUENCE [LARGE SCALE GENOMIC DNA]</scope>
    <source>
        <strain evidence="5">DASCIFA01</strain>
        <tissue evidence="5">Testis</tissue>
    </source>
</reference>
<keyword evidence="4" id="KW-0539">Nucleus</keyword>
<dbReference type="Gene3D" id="2.30.18.10">
    <property type="entry name" value="Transcription factor IIA (TFIIA), beta-barrel domain"/>
    <property type="match status" value="1"/>
</dbReference>
<dbReference type="GO" id="GO:0005672">
    <property type="term" value="C:transcription factor TFIIA complex"/>
    <property type="evidence" value="ECO:0007669"/>
    <property type="project" value="InterPro"/>
</dbReference>
<proteinExistence type="inferred from homology"/>
<evidence type="ECO:0000313" key="5">
    <source>
        <dbReference type="EMBL" id="RXN11384.1"/>
    </source>
</evidence>
<dbReference type="Pfam" id="PF03153">
    <property type="entry name" value="TFIIA"/>
    <property type="match status" value="1"/>
</dbReference>
<dbReference type="PANTHER" id="PTHR12694">
    <property type="entry name" value="TRANSCRIPTION INITIATION FACTOR IIA SUBUNIT 1"/>
    <property type="match status" value="1"/>
</dbReference>
<dbReference type="CDD" id="cd07976">
    <property type="entry name" value="TFIIA_alpha_beta_like"/>
    <property type="match status" value="1"/>
</dbReference>
<gene>
    <name evidence="5" type="ORF">ROHU_030027</name>
</gene>
<comment type="subcellular location">
    <subcellularLocation>
        <location evidence="1">Nucleus</location>
    </subcellularLocation>
</comment>
<dbReference type="SUPFAM" id="SSF50784">
    <property type="entry name" value="Transcription factor IIA (TFIIA), beta-barrel domain"/>
    <property type="match status" value="1"/>
</dbReference>
<dbReference type="AlphaFoldDB" id="A0A498LX09"/>
<dbReference type="FunFam" id="2.30.18.10:FF:000002">
    <property type="entry name" value="Transcription initiation factor IIA subunit 1"/>
    <property type="match status" value="1"/>
</dbReference>